<evidence type="ECO:0000256" key="1">
    <source>
        <dbReference type="ARBA" id="ARBA00022574"/>
    </source>
</evidence>
<evidence type="ECO:0000313" key="4">
    <source>
        <dbReference type="EMBL" id="KAK7678731.1"/>
    </source>
</evidence>
<name>A0AAW0FDI6_9APHY</name>
<dbReference type="InterPro" id="IPR001680">
    <property type="entry name" value="WD40_rpt"/>
</dbReference>
<evidence type="ECO:0000256" key="2">
    <source>
        <dbReference type="ARBA" id="ARBA00022737"/>
    </source>
</evidence>
<protein>
    <recommendedName>
        <fullName evidence="6">WD40 repeat-like protein</fullName>
    </recommendedName>
</protein>
<keyword evidence="3" id="KW-0472">Membrane</keyword>
<organism evidence="4 5">
    <name type="scientific">Cerrena zonata</name>
    <dbReference type="NCBI Taxonomy" id="2478898"/>
    <lineage>
        <taxon>Eukaryota</taxon>
        <taxon>Fungi</taxon>
        <taxon>Dikarya</taxon>
        <taxon>Basidiomycota</taxon>
        <taxon>Agaricomycotina</taxon>
        <taxon>Agaricomycetes</taxon>
        <taxon>Polyporales</taxon>
        <taxon>Cerrenaceae</taxon>
        <taxon>Cerrena</taxon>
    </lineage>
</organism>
<keyword evidence="3" id="KW-1133">Transmembrane helix</keyword>
<dbReference type="PANTHER" id="PTHR19857">
    <property type="entry name" value="MITOCHONDRIAL DIVISION PROTEIN 1-RELATED"/>
    <property type="match status" value="1"/>
</dbReference>
<dbReference type="SUPFAM" id="SSF50978">
    <property type="entry name" value="WD40 repeat-like"/>
    <property type="match status" value="1"/>
</dbReference>
<comment type="caution">
    <text evidence="4">The sequence shown here is derived from an EMBL/GenBank/DDBJ whole genome shotgun (WGS) entry which is preliminary data.</text>
</comment>
<keyword evidence="2" id="KW-0677">Repeat</keyword>
<dbReference type="InterPro" id="IPR015943">
    <property type="entry name" value="WD40/YVTN_repeat-like_dom_sf"/>
</dbReference>
<keyword evidence="1" id="KW-0853">WD repeat</keyword>
<dbReference type="SMART" id="SM00320">
    <property type="entry name" value="WD40"/>
    <property type="match status" value="4"/>
</dbReference>
<sequence>MTLLYRSKWTFTDSLYCKSVRGLAFSPDGSYLAYGSGENLCILNAIDKRLVYIVRGRNTPKGVSTVTALTWLPHDAFHLLCTFSDGLIATVTRLANQLHVGGIESMVLSVTHIAVNTSGTRLATGGDSGISIWFKASTGTWRLVKQLGPPQRFQDNAYMPIEVTGMHWLESKTDQLIVVYKAHGVQLWNISAGTVIASILTTSNPIGSSSLSPDYKTLVLAMQRGYDIHHLETHVPLVSIPHELHAPGPVIFLHGRLALLGASRRGEVSLWGSSDGEKLQDMKQNSSDNWQSLAAYDDKFLIATATSKKIILWEAVEEEKKEDSAPSVAGGQLGGNWWVVIALSTVIALLLNLLLELKSKL</sequence>
<proteinExistence type="predicted"/>
<dbReference type="PANTHER" id="PTHR19857:SF21">
    <property type="entry name" value="ANAPHASE-PROMOTING COMPLEX SUBUNIT 4 WD40 DOMAIN-CONTAINING PROTEIN"/>
    <property type="match status" value="1"/>
</dbReference>
<reference evidence="4 5" key="1">
    <citation type="submission" date="2022-09" db="EMBL/GenBank/DDBJ databases">
        <authorList>
            <person name="Palmer J.M."/>
        </authorList>
    </citation>
    <scope>NUCLEOTIDE SEQUENCE [LARGE SCALE GENOMIC DNA]</scope>
    <source>
        <strain evidence="4 5">DSM 7382</strain>
    </source>
</reference>
<accession>A0AAW0FDI6</accession>
<dbReference type="InterPro" id="IPR051179">
    <property type="entry name" value="WD_repeat_multifunction"/>
</dbReference>
<evidence type="ECO:0000313" key="5">
    <source>
        <dbReference type="Proteomes" id="UP001385951"/>
    </source>
</evidence>
<evidence type="ECO:0008006" key="6">
    <source>
        <dbReference type="Google" id="ProtNLM"/>
    </source>
</evidence>
<keyword evidence="3" id="KW-0812">Transmembrane</keyword>
<dbReference type="EMBL" id="JASBNA010000068">
    <property type="protein sequence ID" value="KAK7678731.1"/>
    <property type="molecule type" value="Genomic_DNA"/>
</dbReference>
<feature type="transmembrane region" description="Helical" evidence="3">
    <location>
        <begin position="337"/>
        <end position="355"/>
    </location>
</feature>
<dbReference type="Pfam" id="PF00400">
    <property type="entry name" value="WD40"/>
    <property type="match status" value="2"/>
</dbReference>
<evidence type="ECO:0000256" key="3">
    <source>
        <dbReference type="SAM" id="Phobius"/>
    </source>
</evidence>
<keyword evidence="5" id="KW-1185">Reference proteome</keyword>
<dbReference type="Gene3D" id="2.130.10.10">
    <property type="entry name" value="YVTN repeat-like/Quinoprotein amine dehydrogenase"/>
    <property type="match status" value="2"/>
</dbReference>
<gene>
    <name evidence="4" type="ORF">QCA50_018313</name>
</gene>
<dbReference type="Proteomes" id="UP001385951">
    <property type="component" value="Unassembled WGS sequence"/>
</dbReference>
<dbReference type="AlphaFoldDB" id="A0AAW0FDI6"/>
<dbReference type="InterPro" id="IPR036322">
    <property type="entry name" value="WD40_repeat_dom_sf"/>
</dbReference>